<reference evidence="1 2" key="1">
    <citation type="journal article" date="2023" name="Life. Sci Alliance">
        <title>Evolutionary insights into 3D genome organization and epigenetic landscape of Vigna mungo.</title>
        <authorList>
            <person name="Junaid A."/>
            <person name="Singh B."/>
            <person name="Bhatia S."/>
        </authorList>
    </citation>
    <scope>NUCLEOTIDE SEQUENCE [LARGE SCALE GENOMIC DNA]</scope>
    <source>
        <strain evidence="1">Urdbean</strain>
    </source>
</reference>
<evidence type="ECO:0000313" key="2">
    <source>
        <dbReference type="Proteomes" id="UP001374535"/>
    </source>
</evidence>
<dbReference type="Proteomes" id="UP001374535">
    <property type="component" value="Chromosome 4"/>
</dbReference>
<dbReference type="EMBL" id="CP144697">
    <property type="protein sequence ID" value="WVZ14734.1"/>
    <property type="molecule type" value="Genomic_DNA"/>
</dbReference>
<accession>A0AAQ3S3W0</accession>
<proteinExistence type="predicted"/>
<evidence type="ECO:0000313" key="1">
    <source>
        <dbReference type="EMBL" id="WVZ14734.1"/>
    </source>
</evidence>
<dbReference type="AlphaFoldDB" id="A0AAQ3S3W0"/>
<organism evidence="1 2">
    <name type="scientific">Vigna mungo</name>
    <name type="common">Black gram</name>
    <name type="synonym">Phaseolus mungo</name>
    <dbReference type="NCBI Taxonomy" id="3915"/>
    <lineage>
        <taxon>Eukaryota</taxon>
        <taxon>Viridiplantae</taxon>
        <taxon>Streptophyta</taxon>
        <taxon>Embryophyta</taxon>
        <taxon>Tracheophyta</taxon>
        <taxon>Spermatophyta</taxon>
        <taxon>Magnoliopsida</taxon>
        <taxon>eudicotyledons</taxon>
        <taxon>Gunneridae</taxon>
        <taxon>Pentapetalae</taxon>
        <taxon>rosids</taxon>
        <taxon>fabids</taxon>
        <taxon>Fabales</taxon>
        <taxon>Fabaceae</taxon>
        <taxon>Papilionoideae</taxon>
        <taxon>50 kb inversion clade</taxon>
        <taxon>NPAAA clade</taxon>
        <taxon>indigoferoid/millettioid clade</taxon>
        <taxon>Phaseoleae</taxon>
        <taxon>Vigna</taxon>
    </lineage>
</organism>
<keyword evidence="2" id="KW-1185">Reference proteome</keyword>
<sequence length="114" mass="13719">MQNIIQKDKHAFVCFCILCIEIRRISKINNIQTMHGPFFIAPRFSFPKLHRNFIIRNRWKHVQDKHASINSCQKQQQKRQNTPSRFFNCQFKNSVKTSLSHIFTILICFKYFSL</sequence>
<protein>
    <submittedName>
        <fullName evidence="1">Uncharacterized protein</fullName>
    </submittedName>
</protein>
<gene>
    <name evidence="1" type="ORF">V8G54_012300</name>
</gene>
<name>A0AAQ3S3W0_VIGMU</name>